<accession>A0A553ZC55</accession>
<dbReference type="PANTHER" id="PTHR43539">
    <property type="entry name" value="FLAVIN-BINDING MONOOXYGENASE-LIKE PROTEIN (AFU_ORTHOLOGUE AFUA_4G09220)"/>
    <property type="match status" value="1"/>
</dbReference>
<evidence type="ECO:0000256" key="1">
    <source>
        <dbReference type="ARBA" id="ARBA00023002"/>
    </source>
</evidence>
<dbReference type="GO" id="GO:0050660">
    <property type="term" value="F:flavin adenine dinucleotide binding"/>
    <property type="evidence" value="ECO:0007669"/>
    <property type="project" value="TreeGrafter"/>
</dbReference>
<sequence length="439" mass="46086">MDDLVVVGAGPYGLSIAAHAAAAGLRPRVLGRPMAAWRDHMPGGMYLTSAPWSSDLSDPAGTYTLAAYCAQAGIPVRQGVPLPGTVFTAYGRWFGERAVPQDLEERAVTTVRPDGGGFLVETADGAPIRARTVALAVGAVPFARRPEPLYGLPAALASHSSDHRDLSGFAGRDVTVVGCGQSALETAVLLAELGARARVVARAGRIHWEAAPPPLGRPFPAALRAPHSGLGAGWGPWLRAELPWAVRWLPVAARGRGADRPPRPAGAWWLRDRFETAVPVLTGHRVRAAVPGDGAVRLELASADGRSTVVETEHVIAATGFVPDLRRLRLLDPRVREELRTVRPGRAPELSGLFESSWPGLFFAGPLAAASFGPAMRSVYGTAFTAGRLLRGVRRRLGRGPGGLVIPHPAPGRAAPAAPPLERMPCGAAYADEAAQPAG</sequence>
<keyword evidence="4" id="KW-1185">Reference proteome</keyword>
<dbReference type="Pfam" id="PF07992">
    <property type="entry name" value="Pyr_redox_2"/>
    <property type="match status" value="1"/>
</dbReference>
<protein>
    <submittedName>
        <fullName evidence="3">Lysine N(6)-hydroxylase/L-ornithine N(5)-oxygenase family protein</fullName>
    </submittedName>
</protein>
<keyword evidence="1" id="KW-0560">Oxidoreductase</keyword>
<feature type="domain" description="FAD/NAD(P)-binding" evidence="2">
    <location>
        <begin position="3"/>
        <end position="215"/>
    </location>
</feature>
<evidence type="ECO:0000313" key="4">
    <source>
        <dbReference type="Proteomes" id="UP000320888"/>
    </source>
</evidence>
<dbReference type="PRINTS" id="PR00469">
    <property type="entry name" value="PNDRDTASEII"/>
</dbReference>
<dbReference type="PANTHER" id="PTHR43539:SF78">
    <property type="entry name" value="FLAVIN-CONTAINING MONOOXYGENASE"/>
    <property type="match status" value="1"/>
</dbReference>
<dbReference type="InterPro" id="IPR023753">
    <property type="entry name" value="FAD/NAD-binding_dom"/>
</dbReference>
<comment type="caution">
    <text evidence="3">The sequence shown here is derived from an EMBL/GenBank/DDBJ whole genome shotgun (WGS) entry which is preliminary data.</text>
</comment>
<reference evidence="3 4" key="1">
    <citation type="submission" date="2019-07" db="EMBL/GenBank/DDBJ databases">
        <title>Draft genome for Streptomyces benahoarensis MZ03-48.</title>
        <authorList>
            <person name="Gonzalez-Pimentel J.L."/>
        </authorList>
    </citation>
    <scope>NUCLEOTIDE SEQUENCE [LARGE SCALE GENOMIC DNA]</scope>
    <source>
        <strain evidence="3 4">MZ03-48</strain>
    </source>
</reference>
<dbReference type="InterPro" id="IPR036188">
    <property type="entry name" value="FAD/NAD-bd_sf"/>
</dbReference>
<evidence type="ECO:0000259" key="2">
    <source>
        <dbReference type="Pfam" id="PF07992"/>
    </source>
</evidence>
<proteinExistence type="predicted"/>
<dbReference type="InterPro" id="IPR050982">
    <property type="entry name" value="Auxin_biosynth/cation_transpt"/>
</dbReference>
<dbReference type="PRINTS" id="PR00368">
    <property type="entry name" value="FADPNR"/>
</dbReference>
<dbReference type="RefSeq" id="WP_143941714.1">
    <property type="nucleotide sequence ID" value="NZ_VKLS01000187.1"/>
</dbReference>
<dbReference type="GO" id="GO:0004497">
    <property type="term" value="F:monooxygenase activity"/>
    <property type="evidence" value="ECO:0007669"/>
    <property type="project" value="TreeGrafter"/>
</dbReference>
<gene>
    <name evidence="3" type="ORF">FNZ23_16240</name>
</gene>
<dbReference type="EMBL" id="VKLS01000187">
    <property type="protein sequence ID" value="TSB39020.1"/>
    <property type="molecule type" value="Genomic_DNA"/>
</dbReference>
<organism evidence="3 4">
    <name type="scientific">Streptomyces benahoarensis</name>
    <dbReference type="NCBI Taxonomy" id="2595054"/>
    <lineage>
        <taxon>Bacteria</taxon>
        <taxon>Bacillati</taxon>
        <taxon>Actinomycetota</taxon>
        <taxon>Actinomycetes</taxon>
        <taxon>Kitasatosporales</taxon>
        <taxon>Streptomycetaceae</taxon>
        <taxon>Streptomyces</taxon>
    </lineage>
</organism>
<evidence type="ECO:0000313" key="3">
    <source>
        <dbReference type="EMBL" id="TSB39020.1"/>
    </source>
</evidence>
<dbReference type="AlphaFoldDB" id="A0A553ZC55"/>
<dbReference type="Gene3D" id="3.50.50.60">
    <property type="entry name" value="FAD/NAD(P)-binding domain"/>
    <property type="match status" value="1"/>
</dbReference>
<dbReference type="OrthoDB" id="9778740at2"/>
<dbReference type="Proteomes" id="UP000320888">
    <property type="component" value="Unassembled WGS sequence"/>
</dbReference>
<name>A0A553ZC55_9ACTN</name>
<dbReference type="SUPFAM" id="SSF51905">
    <property type="entry name" value="FAD/NAD(P)-binding domain"/>
    <property type="match status" value="1"/>
</dbReference>